<dbReference type="Gene3D" id="2.60.40.1120">
    <property type="entry name" value="Carboxypeptidase-like, regulatory domain"/>
    <property type="match status" value="1"/>
</dbReference>
<evidence type="ECO:0000259" key="9">
    <source>
        <dbReference type="Pfam" id="PF00593"/>
    </source>
</evidence>
<dbReference type="InterPro" id="IPR039426">
    <property type="entry name" value="TonB-dep_rcpt-like"/>
</dbReference>
<dbReference type="PANTHER" id="PTHR30069:SF29">
    <property type="entry name" value="HEMOGLOBIN AND HEMOGLOBIN-HAPTOGLOBIN-BINDING PROTEIN 1-RELATED"/>
    <property type="match status" value="1"/>
</dbReference>
<dbReference type="InterPro" id="IPR037066">
    <property type="entry name" value="Plug_dom_sf"/>
</dbReference>
<evidence type="ECO:0000256" key="6">
    <source>
        <dbReference type="ARBA" id="ARBA00023136"/>
    </source>
</evidence>
<organism evidence="11">
    <name type="scientific">marine metagenome</name>
    <dbReference type="NCBI Taxonomy" id="408172"/>
    <lineage>
        <taxon>unclassified sequences</taxon>
        <taxon>metagenomes</taxon>
        <taxon>ecological metagenomes</taxon>
    </lineage>
</organism>
<dbReference type="Pfam" id="PF07715">
    <property type="entry name" value="Plug"/>
    <property type="match status" value="1"/>
</dbReference>
<dbReference type="SUPFAM" id="SSF56935">
    <property type="entry name" value="Porins"/>
    <property type="match status" value="1"/>
</dbReference>
<dbReference type="InterPro" id="IPR008969">
    <property type="entry name" value="CarboxyPept-like_regulatory"/>
</dbReference>
<reference evidence="11" key="1">
    <citation type="submission" date="2018-05" db="EMBL/GenBank/DDBJ databases">
        <authorList>
            <person name="Lanie J.A."/>
            <person name="Ng W.-L."/>
            <person name="Kazmierczak K.M."/>
            <person name="Andrzejewski T.M."/>
            <person name="Davidsen T.M."/>
            <person name="Wayne K.J."/>
            <person name="Tettelin H."/>
            <person name="Glass J.I."/>
            <person name="Rusch D."/>
            <person name="Podicherti R."/>
            <person name="Tsui H.-C.T."/>
            <person name="Winkler M.E."/>
        </authorList>
    </citation>
    <scope>NUCLEOTIDE SEQUENCE</scope>
</reference>
<keyword evidence="2" id="KW-0813">Transport</keyword>
<keyword evidence="7" id="KW-0675">Receptor</keyword>
<dbReference type="InterPro" id="IPR012910">
    <property type="entry name" value="Plug_dom"/>
</dbReference>
<dbReference type="InterPro" id="IPR000531">
    <property type="entry name" value="Beta-barrel_TonB"/>
</dbReference>
<dbReference type="GO" id="GO:0044718">
    <property type="term" value="P:siderophore transmembrane transport"/>
    <property type="evidence" value="ECO:0007669"/>
    <property type="project" value="TreeGrafter"/>
</dbReference>
<keyword evidence="3" id="KW-0812">Transmembrane</keyword>
<dbReference type="InterPro" id="IPR023996">
    <property type="entry name" value="TonB-dep_OMP_SusC/RagA"/>
</dbReference>
<keyword evidence="5" id="KW-0798">TonB box</keyword>
<name>A0A381N3P1_9ZZZZ</name>
<dbReference type="PANTHER" id="PTHR30069">
    <property type="entry name" value="TONB-DEPENDENT OUTER MEMBRANE RECEPTOR"/>
    <property type="match status" value="1"/>
</dbReference>
<evidence type="ECO:0000259" key="10">
    <source>
        <dbReference type="Pfam" id="PF07715"/>
    </source>
</evidence>
<feature type="domain" description="TonB-dependent receptor-like beta-barrel" evidence="9">
    <location>
        <begin position="441"/>
        <end position="829"/>
    </location>
</feature>
<gene>
    <name evidence="11" type="ORF">METZ01_LOCUS2076</name>
</gene>
<proteinExistence type="predicted"/>
<evidence type="ECO:0000256" key="7">
    <source>
        <dbReference type="ARBA" id="ARBA00023170"/>
    </source>
</evidence>
<keyword evidence="8" id="KW-0998">Cell outer membrane</keyword>
<dbReference type="PROSITE" id="PS52016">
    <property type="entry name" value="TONB_DEPENDENT_REC_3"/>
    <property type="match status" value="1"/>
</dbReference>
<dbReference type="GO" id="GO:0015344">
    <property type="term" value="F:siderophore uptake transmembrane transporter activity"/>
    <property type="evidence" value="ECO:0007669"/>
    <property type="project" value="TreeGrafter"/>
</dbReference>
<comment type="subcellular location">
    <subcellularLocation>
        <location evidence="1">Cell outer membrane</location>
        <topology evidence="1">Multi-pass membrane protein</topology>
    </subcellularLocation>
</comment>
<sequence length="1064" mass="113192">MNKAMIPRLGTSFLLLIGMSTFLFAQEGSVSGRVTDADNGDPLVGANVLVVGTNLGAATDVNGEYTISRVPAGAQRLNANYIGYASSSANVDVPADGAASADFGLSVAALNLNEIVVTGAGTAVEKSKIGNSVGIVNMSTLEDAPINNFSDILQGREKGVIMLPNGGLNGEGASIRIRGTSTLSQSNEPVVYIDGVRIDNTASGVGPGGTPSRLDEINPDAIERIEILKGAAAASLYGTQAANGIIQIFTKQGSISKPQFTVEVSNASSSYDESRWKPNSGFARDQATADTMNKWLGTSVKPYEVASKCFPCELYDTGSNNTISASVRGGAPGATYFASLRYINSDGPYNENATLNGAPVGYADPTKPGSNDFRDQFMVSATLNIVPTDRLRLRVSTNYTYTDHNTIQNNNNIYGTTSLIQMGKPEYVKYNNATGSVAFATARETTYRSQNNEGDNTTISLQASYKLADGLNLSGTFGMNTTLNKSTNLTPFGYAVDGKMGYAPQGALSKGKNDRKVYTMDVKGDYAKNFGDISTESVVGFQAFQTITKNMSGGGQQFPGPGLQVLGALGSNSAGSGFSEVIEAGMMMQTRVGYMDWLYATAGIRQDANSAFGADFSTITYPRFNVSFIPTAMTGGSIGPMSTLRLRMAWGQAGQQPGAFDQYTTFLPWASEFGPGLSPGNVGDPTLKPEVSTEIEFGGEVAFLNDRLAVDFQTWNRTVEDALIQRAYPPSGGFYRTQLSNIGQIDASGWEAGIDASLIRTSSYSIDLFGSISYLEEKVVSLGGAPEQKVGGSYPRYRNFLTEGWSPGSFFGAKLDRSKKYPIDTNGDGKADDDATLLAFFTSGGAGVRAGWNPVMMTPTQADVDAGLAKDTGALGWFLGKPTPDYSASFGTAVKVGKNWRVNVLFESRFGDYHVTNLTDAFRKSHGLIGRNVPEAAATEADLMDPAKAGQVRLDAANRWVREFLALSPYSGLNTIEDASFTRLRELSFAYVVDPEVAARFGARSLTFAVSGKNLWINTPYSGIDPELNAIARSNGGINDFQQSIDAFGVPIPSSWTLSLKVGM</sequence>
<evidence type="ECO:0000256" key="1">
    <source>
        <dbReference type="ARBA" id="ARBA00004571"/>
    </source>
</evidence>
<evidence type="ECO:0000256" key="8">
    <source>
        <dbReference type="ARBA" id="ARBA00023237"/>
    </source>
</evidence>
<evidence type="ECO:0000256" key="4">
    <source>
        <dbReference type="ARBA" id="ARBA00022729"/>
    </source>
</evidence>
<dbReference type="NCBIfam" id="TIGR04056">
    <property type="entry name" value="OMP_RagA_SusC"/>
    <property type="match status" value="1"/>
</dbReference>
<dbReference type="AlphaFoldDB" id="A0A381N3P1"/>
<evidence type="ECO:0000313" key="11">
    <source>
        <dbReference type="EMBL" id="SUZ49222.1"/>
    </source>
</evidence>
<feature type="domain" description="TonB-dependent receptor plug" evidence="10">
    <location>
        <begin position="126"/>
        <end position="245"/>
    </location>
</feature>
<evidence type="ECO:0000256" key="2">
    <source>
        <dbReference type="ARBA" id="ARBA00022448"/>
    </source>
</evidence>
<dbReference type="Gene3D" id="2.40.170.20">
    <property type="entry name" value="TonB-dependent receptor, beta-barrel domain"/>
    <property type="match status" value="1"/>
</dbReference>
<accession>A0A381N3P1</accession>
<dbReference type="EMBL" id="UINC01000110">
    <property type="protein sequence ID" value="SUZ49222.1"/>
    <property type="molecule type" value="Genomic_DNA"/>
</dbReference>
<protein>
    <submittedName>
        <fullName evidence="11">Uncharacterized protein</fullName>
    </submittedName>
</protein>
<dbReference type="GO" id="GO:0009279">
    <property type="term" value="C:cell outer membrane"/>
    <property type="evidence" value="ECO:0007669"/>
    <property type="project" value="UniProtKB-SubCell"/>
</dbReference>
<keyword evidence="4" id="KW-0732">Signal</keyword>
<dbReference type="InterPro" id="IPR036942">
    <property type="entry name" value="Beta-barrel_TonB_sf"/>
</dbReference>
<keyword evidence="6" id="KW-0472">Membrane</keyword>
<dbReference type="Gene3D" id="2.170.130.10">
    <property type="entry name" value="TonB-dependent receptor, plug domain"/>
    <property type="match status" value="1"/>
</dbReference>
<dbReference type="Pfam" id="PF00593">
    <property type="entry name" value="TonB_dep_Rec_b-barrel"/>
    <property type="match status" value="1"/>
</dbReference>
<evidence type="ECO:0000256" key="3">
    <source>
        <dbReference type="ARBA" id="ARBA00022692"/>
    </source>
</evidence>
<evidence type="ECO:0000256" key="5">
    <source>
        <dbReference type="ARBA" id="ARBA00023077"/>
    </source>
</evidence>
<dbReference type="SUPFAM" id="SSF49464">
    <property type="entry name" value="Carboxypeptidase regulatory domain-like"/>
    <property type="match status" value="1"/>
</dbReference>
<dbReference type="Pfam" id="PF13715">
    <property type="entry name" value="CarbopepD_reg_2"/>
    <property type="match status" value="1"/>
</dbReference>